<keyword evidence="3" id="KW-1185">Reference proteome</keyword>
<accession>A0A4Y9SGQ3</accession>
<protein>
    <submittedName>
        <fullName evidence="2">Phenylacetate--CoA ligase family protein</fullName>
    </submittedName>
</protein>
<proteinExistence type="predicted"/>
<keyword evidence="2" id="KW-0436">Ligase</keyword>
<evidence type="ECO:0000313" key="3">
    <source>
        <dbReference type="Proteomes" id="UP000297729"/>
    </source>
</evidence>
<dbReference type="InterPro" id="IPR042099">
    <property type="entry name" value="ANL_N_sf"/>
</dbReference>
<dbReference type="PANTHER" id="PTHR36932:SF1">
    <property type="entry name" value="CAPSULAR POLYSACCHARIDE BIOSYNTHESIS PROTEIN"/>
    <property type="match status" value="1"/>
</dbReference>
<dbReference type="GO" id="GO:0016874">
    <property type="term" value="F:ligase activity"/>
    <property type="evidence" value="ECO:0007669"/>
    <property type="project" value="UniProtKB-KW"/>
</dbReference>
<reference evidence="2 3" key="1">
    <citation type="submission" date="2019-03" db="EMBL/GenBank/DDBJ databases">
        <title>Draft Genome Sequence of Duganella callidus sp. nov., a Novel Duganella Species Isolated from Cultivated Soil.</title>
        <authorList>
            <person name="Raths R."/>
            <person name="Peta V."/>
            <person name="Bucking H."/>
        </authorList>
    </citation>
    <scope>NUCLEOTIDE SEQUENCE [LARGE SCALE GENOMIC DNA]</scope>
    <source>
        <strain evidence="2 3">DN04</strain>
    </source>
</reference>
<dbReference type="InterPro" id="IPR000873">
    <property type="entry name" value="AMP-dep_synth/lig_dom"/>
</dbReference>
<sequence length="465" mass="52361">MSRPPTFTSDWYTALVSGALFPLHEQLKGHSSVALRRQMEESQHWPPERLAALRLDSLRNLLRRAATRVPYYRDRFAEIGFDPARDLHSVADLARLPLLDKTVIRQHAERLKAEDAVKLGRYSTGGSTGDPLTFYIGKQRVSHDVAAKWRATRWWGVDIGDPEIVIWGSPIELGTQDKVRIWRDRLMRTELISAFATSHAGLDHYVERIRAVRPRMLFGYPTVLAHIAAHAEERGQRMDDLGIRVAFVTSECLYDAQRAQIERVFGCGVANGYGGRDAGFLAHQCPQGGMHITAEDVIIEVLGQDGQPLPPGETGEIVVTHLQSGDFPFIRYRTGDVGALDTQPCGCGRTLPLLREIHGRTTDFLIKPDGTLLHSAALAYVMRDMPELKGFKIIQETLDLTRVQLVLDGDVDDDLRARVIRGFKARLGEEVRIDVEHVPRILPEKSGKYRYCVTKLESPWNTYSK</sequence>
<dbReference type="InterPro" id="IPR053158">
    <property type="entry name" value="CapK_Type1_Caps_Biosynth"/>
</dbReference>
<organism evidence="2 3">
    <name type="scientific">Duganella callida</name>
    <dbReference type="NCBI Taxonomy" id="2561932"/>
    <lineage>
        <taxon>Bacteria</taxon>
        <taxon>Pseudomonadati</taxon>
        <taxon>Pseudomonadota</taxon>
        <taxon>Betaproteobacteria</taxon>
        <taxon>Burkholderiales</taxon>
        <taxon>Oxalobacteraceae</taxon>
        <taxon>Telluria group</taxon>
        <taxon>Duganella</taxon>
    </lineage>
</organism>
<gene>
    <name evidence="2" type="ORF">E4L98_16470</name>
</gene>
<dbReference type="AlphaFoldDB" id="A0A4Y9SGQ3"/>
<dbReference type="PANTHER" id="PTHR36932">
    <property type="entry name" value="CAPSULAR POLYSACCHARIDE BIOSYNTHESIS PROTEIN"/>
    <property type="match status" value="1"/>
</dbReference>
<comment type="caution">
    <text evidence="2">The sequence shown here is derived from an EMBL/GenBank/DDBJ whole genome shotgun (WGS) entry which is preliminary data.</text>
</comment>
<dbReference type="RefSeq" id="WP_135202636.1">
    <property type="nucleotide sequence ID" value="NZ_SPVG01000169.1"/>
</dbReference>
<evidence type="ECO:0000313" key="2">
    <source>
        <dbReference type="EMBL" id="TFW19391.1"/>
    </source>
</evidence>
<dbReference type="Gene3D" id="3.40.50.12780">
    <property type="entry name" value="N-terminal domain of ligase-like"/>
    <property type="match status" value="1"/>
</dbReference>
<feature type="domain" description="AMP-dependent synthetase/ligase" evidence="1">
    <location>
        <begin position="203"/>
        <end position="320"/>
    </location>
</feature>
<evidence type="ECO:0000259" key="1">
    <source>
        <dbReference type="Pfam" id="PF00501"/>
    </source>
</evidence>
<dbReference type="OrthoDB" id="580775at2"/>
<dbReference type="EMBL" id="SPVG01000169">
    <property type="protein sequence ID" value="TFW19391.1"/>
    <property type="molecule type" value="Genomic_DNA"/>
</dbReference>
<dbReference type="SUPFAM" id="SSF56801">
    <property type="entry name" value="Acetyl-CoA synthetase-like"/>
    <property type="match status" value="1"/>
</dbReference>
<name>A0A4Y9SGQ3_9BURK</name>
<dbReference type="Proteomes" id="UP000297729">
    <property type="component" value="Unassembled WGS sequence"/>
</dbReference>
<dbReference type="Pfam" id="PF00501">
    <property type="entry name" value="AMP-binding"/>
    <property type="match status" value="1"/>
</dbReference>